<accession>A0A811K817</accession>
<feature type="compositionally biased region" description="Polar residues" evidence="1">
    <location>
        <begin position="95"/>
        <end position="104"/>
    </location>
</feature>
<gene>
    <name evidence="2" type="ORF">BXYJ_LOCUS2519</name>
</gene>
<proteinExistence type="predicted"/>
<dbReference type="EMBL" id="CAJFDI010000001">
    <property type="protein sequence ID" value="CAD5211619.1"/>
    <property type="molecule type" value="Genomic_DNA"/>
</dbReference>
<feature type="region of interest" description="Disordered" evidence="1">
    <location>
        <begin position="76"/>
        <end position="104"/>
    </location>
</feature>
<comment type="caution">
    <text evidence="2">The sequence shown here is derived from an EMBL/GenBank/DDBJ whole genome shotgun (WGS) entry which is preliminary data.</text>
</comment>
<dbReference type="Proteomes" id="UP000582659">
    <property type="component" value="Unassembled WGS sequence"/>
</dbReference>
<evidence type="ECO:0000313" key="3">
    <source>
        <dbReference type="Proteomes" id="UP000659654"/>
    </source>
</evidence>
<organism evidence="2 3">
    <name type="scientific">Bursaphelenchus xylophilus</name>
    <name type="common">Pinewood nematode worm</name>
    <name type="synonym">Aphelenchoides xylophilus</name>
    <dbReference type="NCBI Taxonomy" id="6326"/>
    <lineage>
        <taxon>Eukaryota</taxon>
        <taxon>Metazoa</taxon>
        <taxon>Ecdysozoa</taxon>
        <taxon>Nematoda</taxon>
        <taxon>Chromadorea</taxon>
        <taxon>Rhabditida</taxon>
        <taxon>Tylenchina</taxon>
        <taxon>Tylenchomorpha</taxon>
        <taxon>Aphelenchoidea</taxon>
        <taxon>Aphelenchoididae</taxon>
        <taxon>Bursaphelenchus</taxon>
    </lineage>
</organism>
<dbReference type="EMBL" id="CAJFCV020000001">
    <property type="protein sequence ID" value="CAG9088741.1"/>
    <property type="molecule type" value="Genomic_DNA"/>
</dbReference>
<name>A0A811K817_BURXY</name>
<sequence>MRLLHHHEHNCPPINVFVMVICEPTNFDPKLDFKWLHPYSSSLLNFIPLSFSTIFIYKPSSDQWTSLEHISCPATSNTPITTQDGTPKRSKFKTSDLNIMKCTS</sequence>
<keyword evidence="3" id="KW-1185">Reference proteome</keyword>
<evidence type="ECO:0000256" key="1">
    <source>
        <dbReference type="SAM" id="MobiDB-lite"/>
    </source>
</evidence>
<protein>
    <submittedName>
        <fullName evidence="2">(pine wood nematode) hypothetical protein</fullName>
    </submittedName>
</protein>
<feature type="compositionally biased region" description="Polar residues" evidence="1">
    <location>
        <begin position="76"/>
        <end position="85"/>
    </location>
</feature>
<evidence type="ECO:0000313" key="2">
    <source>
        <dbReference type="EMBL" id="CAD5211619.1"/>
    </source>
</evidence>
<dbReference type="Proteomes" id="UP000659654">
    <property type="component" value="Unassembled WGS sequence"/>
</dbReference>
<reference evidence="2" key="1">
    <citation type="submission" date="2020-09" db="EMBL/GenBank/DDBJ databases">
        <authorList>
            <person name="Kikuchi T."/>
        </authorList>
    </citation>
    <scope>NUCLEOTIDE SEQUENCE</scope>
    <source>
        <strain evidence="2">Ka4C1</strain>
    </source>
</reference>
<dbReference type="AlphaFoldDB" id="A0A811K817"/>